<dbReference type="EMBL" id="JAGKQQ010000001">
    <property type="protein sequence ID" value="MBP3957307.1"/>
    <property type="molecule type" value="Genomic_DNA"/>
</dbReference>
<comment type="caution">
    <text evidence="1">The sequence shown here is derived from an EMBL/GenBank/DDBJ whole genome shotgun (WGS) entry which is preliminary data.</text>
</comment>
<evidence type="ECO:0000313" key="1">
    <source>
        <dbReference type="EMBL" id="MBP3957307.1"/>
    </source>
</evidence>
<dbReference type="RefSeq" id="WP_210656241.1">
    <property type="nucleotide sequence ID" value="NZ_JAGKQQ010000001.1"/>
</dbReference>
<dbReference type="SUPFAM" id="SSF53649">
    <property type="entry name" value="Alkaline phosphatase-like"/>
    <property type="match status" value="1"/>
</dbReference>
<gene>
    <name evidence="1" type="ORF">J8F10_18845</name>
</gene>
<organism evidence="1 2">
    <name type="scientific">Gemmata palustris</name>
    <dbReference type="NCBI Taxonomy" id="2822762"/>
    <lineage>
        <taxon>Bacteria</taxon>
        <taxon>Pseudomonadati</taxon>
        <taxon>Planctomycetota</taxon>
        <taxon>Planctomycetia</taxon>
        <taxon>Gemmatales</taxon>
        <taxon>Gemmataceae</taxon>
        <taxon>Gemmata</taxon>
    </lineage>
</organism>
<name>A0ABS5BUA5_9BACT</name>
<protein>
    <submittedName>
        <fullName evidence="1">DUF1501 domain-containing protein</fullName>
    </submittedName>
</protein>
<dbReference type="PROSITE" id="PS51318">
    <property type="entry name" value="TAT"/>
    <property type="match status" value="1"/>
</dbReference>
<accession>A0ABS5BUA5</accession>
<dbReference type="Gene3D" id="3.40.720.10">
    <property type="entry name" value="Alkaline Phosphatase, subunit A"/>
    <property type="match status" value="1"/>
</dbReference>
<dbReference type="PANTHER" id="PTHR43737:SF1">
    <property type="entry name" value="DUF1501 DOMAIN-CONTAINING PROTEIN"/>
    <property type="match status" value="1"/>
</dbReference>
<dbReference type="PANTHER" id="PTHR43737">
    <property type="entry name" value="BLL7424 PROTEIN"/>
    <property type="match status" value="1"/>
</dbReference>
<proteinExistence type="predicted"/>
<dbReference type="Pfam" id="PF07394">
    <property type="entry name" value="DUF1501"/>
    <property type="match status" value="1"/>
</dbReference>
<dbReference type="InterPro" id="IPR017850">
    <property type="entry name" value="Alkaline_phosphatase_core_sf"/>
</dbReference>
<reference evidence="1 2" key="1">
    <citation type="submission" date="2021-04" db="EMBL/GenBank/DDBJ databases">
        <authorList>
            <person name="Ivanova A."/>
        </authorList>
    </citation>
    <scope>NUCLEOTIDE SEQUENCE [LARGE SCALE GENOMIC DNA]</scope>
    <source>
        <strain evidence="1 2">G18</strain>
    </source>
</reference>
<keyword evidence="2" id="KW-1185">Reference proteome</keyword>
<sequence length="459" mass="49767">MFSLDLGSSSRYCDGVSRRDFLQLGVAGMASLGLPDVLRAKAASAQSPASSKSTSVILIWLDGGPGHMDMYDMKPDAPGEYRGIWKPIRTKVPGFDITELFPKQAQVTDKFSMVRSLYHDTGDHFAGGHRMLTTKDMGVSGANNAQKFPGIGAIVNRELGSRVNGMPGYTATPHAASIGIAPGYFGAHMLGAQHDPFLTGDPSVANFQVPNLNLANGLTLEKMEDRRSLLTHFDSKRKHLDAHPTAQAMDRFGREAYEFVTGPTAREAFAISKESTRLRDRYGRDTWGQSTLLARRLVEAGSTFVTVHFGGWDHHWDLKTGYENYLPKVDRAVSALFTDLDDRGLLDTTLVVLCGEFSRTPKMNDGGNGGAPMSQGTPGRDHWGNAMFCLMGGGGVKGGQVVGSTDRLGQRPHTRAVTPSNIHATIYQVLGIDPKLQLLDPSGRPVNVLDDPEPISELL</sequence>
<dbReference type="InterPro" id="IPR006311">
    <property type="entry name" value="TAT_signal"/>
</dbReference>
<dbReference type="InterPro" id="IPR010869">
    <property type="entry name" value="DUF1501"/>
</dbReference>
<dbReference type="Proteomes" id="UP000676565">
    <property type="component" value="Unassembled WGS sequence"/>
</dbReference>
<evidence type="ECO:0000313" key="2">
    <source>
        <dbReference type="Proteomes" id="UP000676565"/>
    </source>
</evidence>